<keyword evidence="7 9" id="KW-0675">Receptor</keyword>
<comment type="caution">
    <text evidence="12">The sequence shown here is derived from an EMBL/GenBank/DDBJ whole genome shotgun (WGS) entry which is preliminary data.</text>
</comment>
<evidence type="ECO:0000256" key="6">
    <source>
        <dbReference type="ARBA" id="ARBA00023136"/>
    </source>
</evidence>
<dbReference type="Proteomes" id="UP001347796">
    <property type="component" value="Unassembled WGS sequence"/>
</dbReference>
<protein>
    <recommendedName>
        <fullName evidence="11">G-protein coupled receptors family 1 profile domain-containing protein</fullName>
    </recommendedName>
</protein>
<comment type="subcellular location">
    <subcellularLocation>
        <location evidence="1">Cell membrane</location>
        <topology evidence="1">Multi-pass membrane protein</topology>
    </subcellularLocation>
</comment>
<dbReference type="EMBL" id="JAZGQO010000010">
    <property type="protein sequence ID" value="KAK6176498.1"/>
    <property type="molecule type" value="Genomic_DNA"/>
</dbReference>
<dbReference type="GO" id="GO:0043235">
    <property type="term" value="C:receptor complex"/>
    <property type="evidence" value="ECO:0007669"/>
    <property type="project" value="TreeGrafter"/>
</dbReference>
<feature type="transmembrane region" description="Helical" evidence="10">
    <location>
        <begin position="62"/>
        <end position="87"/>
    </location>
</feature>
<organism evidence="12 13">
    <name type="scientific">Patella caerulea</name>
    <name type="common">Rayed Mediterranean limpet</name>
    <dbReference type="NCBI Taxonomy" id="87958"/>
    <lineage>
        <taxon>Eukaryota</taxon>
        <taxon>Metazoa</taxon>
        <taxon>Spiralia</taxon>
        <taxon>Lophotrochozoa</taxon>
        <taxon>Mollusca</taxon>
        <taxon>Gastropoda</taxon>
        <taxon>Patellogastropoda</taxon>
        <taxon>Patelloidea</taxon>
        <taxon>Patellidae</taxon>
        <taxon>Patella</taxon>
    </lineage>
</organism>
<dbReference type="GO" id="GO:0005886">
    <property type="term" value="C:plasma membrane"/>
    <property type="evidence" value="ECO:0007669"/>
    <property type="project" value="UniProtKB-SubCell"/>
</dbReference>
<evidence type="ECO:0000259" key="11">
    <source>
        <dbReference type="PROSITE" id="PS50262"/>
    </source>
</evidence>
<evidence type="ECO:0000256" key="5">
    <source>
        <dbReference type="ARBA" id="ARBA00023040"/>
    </source>
</evidence>
<sequence>MNLHISVNNLSAVVNTSEVFEGGDILTVVGMVIIDILAFWGNLLNIIAILSTHHLRHNVTNLFVLNLCLFDIFASITLLPVAIASFITHSWPMNNFLCTLIGFLGSLLTFGSITNICAISIERYYSIKFPMHHAAHMTLTKTLGVIILIWTESLVISMLPLLGVNSYSFQSFKKQCTFSWEFDVVDKAYVITVGIICFVLPGIILLIMYWGVFRVARQAVLQVKPESTIRRVPLQPAVCNGATTGSTRRSSNENISDLRNVPRPMINGSKRHFKAANTLMVILTAYMAIWGPYFIYHMYGAIHGTVSNRKLTEVLVLWLGYSSFAINPFLYGCLNRAIRAELVNIYKNVLCCRVCVIQESHEERDDEDFFQFLEGTSTAVAVVNQHRLSVTHNKSSTLESETGYESSDMCQ</sequence>
<keyword evidence="5 9" id="KW-0297">G-protein coupled receptor</keyword>
<feature type="transmembrane region" description="Helical" evidence="10">
    <location>
        <begin position="315"/>
        <end position="334"/>
    </location>
</feature>
<feature type="transmembrane region" description="Helical" evidence="10">
    <location>
        <begin position="25"/>
        <end position="50"/>
    </location>
</feature>
<evidence type="ECO:0000256" key="1">
    <source>
        <dbReference type="ARBA" id="ARBA00004651"/>
    </source>
</evidence>
<keyword evidence="2" id="KW-1003">Cell membrane</keyword>
<feature type="transmembrane region" description="Helical" evidence="10">
    <location>
        <begin position="99"/>
        <end position="121"/>
    </location>
</feature>
<keyword evidence="4 10" id="KW-1133">Transmembrane helix</keyword>
<keyword evidence="3 9" id="KW-0812">Transmembrane</keyword>
<evidence type="ECO:0000256" key="8">
    <source>
        <dbReference type="ARBA" id="ARBA00023224"/>
    </source>
</evidence>
<evidence type="ECO:0000313" key="13">
    <source>
        <dbReference type="Proteomes" id="UP001347796"/>
    </source>
</evidence>
<dbReference type="Gene3D" id="1.20.1070.10">
    <property type="entry name" value="Rhodopsin 7-helix transmembrane proteins"/>
    <property type="match status" value="1"/>
</dbReference>
<dbReference type="CDD" id="cd00637">
    <property type="entry name" value="7tm_classA_rhodopsin-like"/>
    <property type="match status" value="1"/>
</dbReference>
<dbReference type="AlphaFoldDB" id="A0AAN8JLR7"/>
<feature type="transmembrane region" description="Helical" evidence="10">
    <location>
        <begin position="188"/>
        <end position="212"/>
    </location>
</feature>
<dbReference type="PANTHER" id="PTHR22752:SF2">
    <property type="entry name" value="G-PROTEIN COUPLED RECEPTORS FAMILY 1 PROFILE DOMAIN-CONTAINING PROTEIN"/>
    <property type="match status" value="1"/>
</dbReference>
<name>A0AAN8JLR7_PATCE</name>
<evidence type="ECO:0000256" key="4">
    <source>
        <dbReference type="ARBA" id="ARBA00022989"/>
    </source>
</evidence>
<evidence type="ECO:0000256" key="10">
    <source>
        <dbReference type="SAM" id="Phobius"/>
    </source>
</evidence>
<dbReference type="PROSITE" id="PS50262">
    <property type="entry name" value="G_PROTEIN_RECEP_F1_2"/>
    <property type="match status" value="1"/>
</dbReference>
<evidence type="ECO:0000256" key="7">
    <source>
        <dbReference type="ARBA" id="ARBA00023170"/>
    </source>
</evidence>
<feature type="transmembrane region" description="Helical" evidence="10">
    <location>
        <begin position="275"/>
        <end position="295"/>
    </location>
</feature>
<evidence type="ECO:0000256" key="9">
    <source>
        <dbReference type="RuleBase" id="RU000688"/>
    </source>
</evidence>
<dbReference type="GO" id="GO:0005768">
    <property type="term" value="C:endosome"/>
    <property type="evidence" value="ECO:0007669"/>
    <property type="project" value="TreeGrafter"/>
</dbReference>
<evidence type="ECO:0000256" key="2">
    <source>
        <dbReference type="ARBA" id="ARBA00022475"/>
    </source>
</evidence>
<accession>A0AAN8JLR7</accession>
<reference evidence="12 13" key="1">
    <citation type="submission" date="2024-01" db="EMBL/GenBank/DDBJ databases">
        <title>The genome of the rayed Mediterranean limpet Patella caerulea (Linnaeus, 1758).</title>
        <authorList>
            <person name="Anh-Thu Weber A."/>
            <person name="Halstead-Nussloch G."/>
        </authorList>
    </citation>
    <scope>NUCLEOTIDE SEQUENCE [LARGE SCALE GENOMIC DNA]</scope>
    <source>
        <strain evidence="12">AATW-2023a</strain>
        <tissue evidence="12">Whole specimen</tissue>
    </source>
</reference>
<feature type="domain" description="G-protein coupled receptors family 1 profile" evidence="11">
    <location>
        <begin position="41"/>
        <end position="331"/>
    </location>
</feature>
<dbReference type="GO" id="GO:0004930">
    <property type="term" value="F:G protein-coupled receptor activity"/>
    <property type="evidence" value="ECO:0007669"/>
    <property type="project" value="UniProtKB-KW"/>
</dbReference>
<dbReference type="PROSITE" id="PS00237">
    <property type="entry name" value="G_PROTEIN_RECEP_F1_1"/>
    <property type="match status" value="1"/>
</dbReference>
<evidence type="ECO:0000256" key="3">
    <source>
        <dbReference type="ARBA" id="ARBA00022692"/>
    </source>
</evidence>
<keyword evidence="13" id="KW-1185">Reference proteome</keyword>
<gene>
    <name evidence="12" type="ORF">SNE40_014770</name>
</gene>
<dbReference type="PRINTS" id="PR00237">
    <property type="entry name" value="GPCRRHODOPSN"/>
</dbReference>
<comment type="similarity">
    <text evidence="9">Belongs to the G-protein coupled receptor 1 family.</text>
</comment>
<dbReference type="InterPro" id="IPR000276">
    <property type="entry name" value="GPCR_Rhodpsn"/>
</dbReference>
<dbReference type="PANTHER" id="PTHR22752">
    <property type="entry name" value="G PROTEIN-COUPLED RECEPTOR"/>
    <property type="match status" value="1"/>
</dbReference>
<keyword evidence="8 9" id="KW-0807">Transducer</keyword>
<dbReference type="InterPro" id="IPR017452">
    <property type="entry name" value="GPCR_Rhodpsn_7TM"/>
</dbReference>
<dbReference type="Pfam" id="PF00001">
    <property type="entry name" value="7tm_1"/>
    <property type="match status" value="1"/>
</dbReference>
<feature type="transmembrane region" description="Helical" evidence="10">
    <location>
        <begin position="142"/>
        <end position="162"/>
    </location>
</feature>
<keyword evidence="6 10" id="KW-0472">Membrane</keyword>
<proteinExistence type="inferred from homology"/>
<evidence type="ECO:0000313" key="12">
    <source>
        <dbReference type="EMBL" id="KAK6176498.1"/>
    </source>
</evidence>
<dbReference type="SUPFAM" id="SSF81321">
    <property type="entry name" value="Family A G protein-coupled receptor-like"/>
    <property type="match status" value="1"/>
</dbReference>